<evidence type="ECO:0000256" key="2">
    <source>
        <dbReference type="ARBA" id="ARBA00023125"/>
    </source>
</evidence>
<dbReference type="Gene3D" id="1.10.357.10">
    <property type="entry name" value="Tetracycline Repressor, domain 2"/>
    <property type="match status" value="1"/>
</dbReference>
<name>A0ABS7QSG3_9ACTN</name>
<evidence type="ECO:0000313" key="6">
    <source>
        <dbReference type="EMBL" id="MBY8884762.1"/>
    </source>
</evidence>
<keyword evidence="1" id="KW-0805">Transcription regulation</keyword>
<evidence type="ECO:0000256" key="4">
    <source>
        <dbReference type="PROSITE-ProRule" id="PRU00335"/>
    </source>
</evidence>
<evidence type="ECO:0000256" key="3">
    <source>
        <dbReference type="ARBA" id="ARBA00023163"/>
    </source>
</evidence>
<reference evidence="6 7" key="1">
    <citation type="submission" date="2021-08" db="EMBL/GenBank/DDBJ databases">
        <title>Streptomyces sp. PTM05 isolated from lichen.</title>
        <authorList>
            <person name="Somphong A."/>
            <person name="Phongsopitanun W."/>
            <person name="Tanasupawat S."/>
        </authorList>
    </citation>
    <scope>NUCLEOTIDE SEQUENCE [LARGE SCALE GENOMIC DNA]</scope>
    <source>
        <strain evidence="6 7">Ptm05</strain>
    </source>
</reference>
<dbReference type="PRINTS" id="PR00455">
    <property type="entry name" value="HTHTETR"/>
</dbReference>
<dbReference type="InterPro" id="IPR049484">
    <property type="entry name" value="Rv0078-like_C"/>
</dbReference>
<dbReference type="PROSITE" id="PS50977">
    <property type="entry name" value="HTH_TETR_2"/>
    <property type="match status" value="1"/>
</dbReference>
<dbReference type="PANTHER" id="PTHR47506">
    <property type="entry name" value="TRANSCRIPTIONAL REGULATORY PROTEIN"/>
    <property type="match status" value="1"/>
</dbReference>
<dbReference type="EMBL" id="JAINVZ010000004">
    <property type="protein sequence ID" value="MBY8884762.1"/>
    <property type="molecule type" value="Genomic_DNA"/>
</dbReference>
<dbReference type="SUPFAM" id="SSF46689">
    <property type="entry name" value="Homeodomain-like"/>
    <property type="match status" value="1"/>
</dbReference>
<comment type="caution">
    <text evidence="6">The sequence shown here is derived from an EMBL/GenBank/DDBJ whole genome shotgun (WGS) entry which is preliminary data.</text>
</comment>
<feature type="domain" description="HTH tetR-type" evidence="5">
    <location>
        <begin position="10"/>
        <end position="70"/>
    </location>
</feature>
<dbReference type="Pfam" id="PF00440">
    <property type="entry name" value="TetR_N"/>
    <property type="match status" value="1"/>
</dbReference>
<evidence type="ECO:0000313" key="7">
    <source>
        <dbReference type="Proteomes" id="UP001198565"/>
    </source>
</evidence>
<proteinExistence type="predicted"/>
<keyword evidence="2 4" id="KW-0238">DNA-binding</keyword>
<feature type="DNA-binding region" description="H-T-H motif" evidence="4">
    <location>
        <begin position="33"/>
        <end position="52"/>
    </location>
</feature>
<dbReference type="Proteomes" id="UP001198565">
    <property type="component" value="Unassembled WGS sequence"/>
</dbReference>
<keyword evidence="7" id="KW-1185">Reference proteome</keyword>
<dbReference type="PANTHER" id="PTHR47506:SF1">
    <property type="entry name" value="HTH-TYPE TRANSCRIPTIONAL REGULATOR YJDC"/>
    <property type="match status" value="1"/>
</dbReference>
<sequence>MESLREKYVENTRRALLETGTHLFIEREYADITAEELARAAGLTRGALYHHFDGKRGLFEAVFEDLENQAAHRIRTAIDSAADPLERANRGIEAFLDVCSDDAYRHVVLLQGPLALGWQRWRELDHLHLGGLVLDAVQALLDTAVIQPRPAELIARAFYGALTELSLAIAETENHEHGRHQAASLMHDLVGGLVINTESRPGS</sequence>
<dbReference type="InterPro" id="IPR001647">
    <property type="entry name" value="HTH_TetR"/>
</dbReference>
<organism evidence="6 7">
    <name type="scientific">Streptantibioticus parmotrematis</name>
    <dbReference type="NCBI Taxonomy" id="2873249"/>
    <lineage>
        <taxon>Bacteria</taxon>
        <taxon>Bacillati</taxon>
        <taxon>Actinomycetota</taxon>
        <taxon>Actinomycetes</taxon>
        <taxon>Kitasatosporales</taxon>
        <taxon>Streptomycetaceae</taxon>
        <taxon>Streptantibioticus</taxon>
    </lineage>
</organism>
<evidence type="ECO:0000259" key="5">
    <source>
        <dbReference type="PROSITE" id="PS50977"/>
    </source>
</evidence>
<dbReference type="InterPro" id="IPR009057">
    <property type="entry name" value="Homeodomain-like_sf"/>
</dbReference>
<dbReference type="RefSeq" id="WP_222975487.1">
    <property type="nucleotide sequence ID" value="NZ_JAINVZ010000004.1"/>
</dbReference>
<protein>
    <submittedName>
        <fullName evidence="6">TetR/AcrR family transcriptional regulator</fullName>
    </submittedName>
</protein>
<accession>A0ABS7QSG3</accession>
<keyword evidence="3" id="KW-0804">Transcription</keyword>
<evidence type="ECO:0000256" key="1">
    <source>
        <dbReference type="ARBA" id="ARBA00023015"/>
    </source>
</evidence>
<gene>
    <name evidence="6" type="ORF">K7472_07875</name>
</gene>
<dbReference type="Pfam" id="PF21351">
    <property type="entry name" value="TetR_C_41"/>
    <property type="match status" value="1"/>
</dbReference>